<gene>
    <name evidence="2" type="ORF">NECAME_08841</name>
</gene>
<feature type="non-terminal residue" evidence="2">
    <location>
        <position position="1"/>
    </location>
</feature>
<evidence type="ECO:0000313" key="3">
    <source>
        <dbReference type="Proteomes" id="UP000053676"/>
    </source>
</evidence>
<feature type="region of interest" description="Disordered" evidence="1">
    <location>
        <begin position="30"/>
        <end position="122"/>
    </location>
</feature>
<evidence type="ECO:0000313" key="2">
    <source>
        <dbReference type="EMBL" id="ETN80947.1"/>
    </source>
</evidence>
<dbReference type="KEGG" id="nai:NECAME_08841"/>
<dbReference type="Proteomes" id="UP000053676">
    <property type="component" value="Unassembled WGS sequence"/>
</dbReference>
<keyword evidence="3" id="KW-1185">Reference proteome</keyword>
<protein>
    <submittedName>
        <fullName evidence="2">Uncharacterized protein</fullName>
    </submittedName>
</protein>
<proteinExistence type="predicted"/>
<dbReference type="OrthoDB" id="5870329at2759"/>
<accession>W2TIV1</accession>
<sequence length="150" mass="16840">LQFLDFFLSLQKCNPQEFFLISAVLTPNSSTGSWQMPKRNNSFGSEDRSVSAVVNRMTQHHQPEPTVTSNGVPSNDSFKKNELNNNHLPLRRSTGSAASNLSKAKSEGNLSEELENSPPINYDEMPIKPAKGGQYFDECLRIAETYFRIK</sequence>
<name>W2TIV1_NECAM</name>
<feature type="compositionally biased region" description="Polar residues" evidence="1">
    <location>
        <begin position="30"/>
        <end position="44"/>
    </location>
</feature>
<evidence type="ECO:0000256" key="1">
    <source>
        <dbReference type="SAM" id="MobiDB-lite"/>
    </source>
</evidence>
<feature type="compositionally biased region" description="Polar residues" evidence="1">
    <location>
        <begin position="65"/>
        <end position="76"/>
    </location>
</feature>
<dbReference type="EMBL" id="KI658903">
    <property type="protein sequence ID" value="ETN80947.1"/>
    <property type="molecule type" value="Genomic_DNA"/>
</dbReference>
<organism evidence="2 3">
    <name type="scientific">Necator americanus</name>
    <name type="common">Human hookworm</name>
    <dbReference type="NCBI Taxonomy" id="51031"/>
    <lineage>
        <taxon>Eukaryota</taxon>
        <taxon>Metazoa</taxon>
        <taxon>Ecdysozoa</taxon>
        <taxon>Nematoda</taxon>
        <taxon>Chromadorea</taxon>
        <taxon>Rhabditida</taxon>
        <taxon>Rhabditina</taxon>
        <taxon>Rhabditomorpha</taxon>
        <taxon>Strongyloidea</taxon>
        <taxon>Ancylostomatidae</taxon>
        <taxon>Bunostominae</taxon>
        <taxon>Necator</taxon>
    </lineage>
</organism>
<feature type="compositionally biased region" description="Polar residues" evidence="1">
    <location>
        <begin position="83"/>
        <end position="103"/>
    </location>
</feature>
<dbReference type="AlphaFoldDB" id="W2TIV1"/>
<reference evidence="3" key="1">
    <citation type="journal article" date="2014" name="Nat. Genet.">
        <title>Genome of the human hookworm Necator americanus.</title>
        <authorList>
            <person name="Tang Y.T."/>
            <person name="Gao X."/>
            <person name="Rosa B.A."/>
            <person name="Abubucker S."/>
            <person name="Hallsworth-Pepin K."/>
            <person name="Martin J."/>
            <person name="Tyagi R."/>
            <person name="Heizer E."/>
            <person name="Zhang X."/>
            <person name="Bhonagiri-Palsikar V."/>
            <person name="Minx P."/>
            <person name="Warren W.C."/>
            <person name="Wang Q."/>
            <person name="Zhan B."/>
            <person name="Hotez P.J."/>
            <person name="Sternberg P.W."/>
            <person name="Dougall A."/>
            <person name="Gaze S.T."/>
            <person name="Mulvenna J."/>
            <person name="Sotillo J."/>
            <person name="Ranganathan S."/>
            <person name="Rabelo E.M."/>
            <person name="Wilson R.K."/>
            <person name="Felgner P.L."/>
            <person name="Bethony J."/>
            <person name="Hawdon J.M."/>
            <person name="Gasser R.B."/>
            <person name="Loukas A."/>
            <person name="Mitreva M."/>
        </authorList>
    </citation>
    <scope>NUCLEOTIDE SEQUENCE [LARGE SCALE GENOMIC DNA]</scope>
</reference>